<name>A0A7S4CXE3_9EUGL</name>
<sequence length="238" mass="27402">MDNTAHGSRDFFYQFTFHDIVHYMLFELNVNDVFVSLSSVMSQNTGIPIGGSTSAQAASLVLIYRELRGDLPEMLKDLLWLRYRDNFLILHKPDSAGFSVDKWTERVQESFAKMTDMEITIEQQGQKMTFLECELSSPSGPAPLSLPRYADQPVQGSSPPQCRKMLDPTAPNAQCMLQSWIPSVVKKCLHYWITPETKQLNVNRVVELLHKKGMPTQWWERSLRKSLDKWGERKLFAK</sequence>
<gene>
    <name evidence="1" type="ORF">EGYM00163_LOCUS20477</name>
</gene>
<organism evidence="1">
    <name type="scientific">Eutreptiella gymnastica</name>
    <dbReference type="NCBI Taxonomy" id="73025"/>
    <lineage>
        <taxon>Eukaryota</taxon>
        <taxon>Discoba</taxon>
        <taxon>Euglenozoa</taxon>
        <taxon>Euglenida</taxon>
        <taxon>Spirocuta</taxon>
        <taxon>Euglenophyceae</taxon>
        <taxon>Eutreptiales</taxon>
        <taxon>Eutreptiaceae</taxon>
        <taxon>Eutreptiella</taxon>
    </lineage>
</organism>
<proteinExistence type="predicted"/>
<reference evidence="1" key="1">
    <citation type="submission" date="2021-01" db="EMBL/GenBank/DDBJ databases">
        <authorList>
            <person name="Corre E."/>
            <person name="Pelletier E."/>
            <person name="Niang G."/>
            <person name="Scheremetjew M."/>
            <person name="Finn R."/>
            <person name="Kale V."/>
            <person name="Holt S."/>
            <person name="Cochrane G."/>
            <person name="Meng A."/>
            <person name="Brown T."/>
            <person name="Cohen L."/>
        </authorList>
    </citation>
    <scope>NUCLEOTIDE SEQUENCE</scope>
    <source>
        <strain evidence="1">CCMP1594</strain>
    </source>
</reference>
<accession>A0A7S4CXE3</accession>
<protein>
    <recommendedName>
        <fullName evidence="2">Reverse transcriptase domain-containing protein</fullName>
    </recommendedName>
</protein>
<evidence type="ECO:0008006" key="2">
    <source>
        <dbReference type="Google" id="ProtNLM"/>
    </source>
</evidence>
<dbReference type="EMBL" id="HBJA01057876">
    <property type="protein sequence ID" value="CAE0809345.1"/>
    <property type="molecule type" value="Transcribed_RNA"/>
</dbReference>
<dbReference type="AlphaFoldDB" id="A0A7S4CXE3"/>
<evidence type="ECO:0000313" key="1">
    <source>
        <dbReference type="EMBL" id="CAE0809345.1"/>
    </source>
</evidence>